<feature type="region of interest" description="Disordered" evidence="3">
    <location>
        <begin position="51"/>
        <end position="76"/>
    </location>
</feature>
<dbReference type="InterPro" id="IPR018004">
    <property type="entry name" value="KilA/APSES_HTH"/>
</dbReference>
<feature type="compositionally biased region" description="Low complexity" evidence="3">
    <location>
        <begin position="485"/>
        <end position="500"/>
    </location>
</feature>
<feature type="domain" description="HTH APSES-type" evidence="4">
    <location>
        <begin position="162"/>
        <end position="269"/>
    </location>
</feature>
<sequence length="675" mass="73291">MPVSPAADNASEMDVTLLEAVTSPNLRSSRVVPTNVKVENDDVKPVMLGIKSEGDQETAAITDPKDPTDTAPPSESASIASLEHALDATATTATETPSLPASIPIEEETLPIQATVPEPISATSTTVSKKMGKSYTSTPAKSTKSHSAKKAAAMASANTPTVRSACYSGVIVYEVKARNNVPVMRRKVDSYINATQILRAAGLPKPARTKVLEKDVSLGLHEKIQGGYAGFQGTWVPLKSAIALAEAYKVGDELRTLFEYDTKSGEAEKHVVARVKRSAPIATRREAGGDSSNDSSSEGDELDRPRRTPSRTPRHAPTPPTSIRSPRTRRKRLFSAETADEDDNTHRDREVITGGRTARTAAITKAAAYRSLSTPKRLIQEGRSEAATNNTSAHPVSTSSAGRGNTATSMATTASATDATRHRTTASRQGDDSSQLFQICGVTDTPQWRRGSSGKRTLYNACDAKWSSDRLASHSASPTGNQQMSISSDSDSVDSSSLSSPLGELDLEVGSTAWSLSLEVQGLKMKLRDMERGQQRLRKLLLEAKIDDRDIDRGYRKVIHAAKRSRSDDDGDIYGWEGDFSHDDRVPQQLEENDSGDACGDSYPRGFSEMESQNRCSRSAVLTASKVSRRFNNESERDRQHEQLAIGRFVRAVKRSKSKMMDRIRSMRLPLQPLS</sequence>
<evidence type="ECO:0000256" key="2">
    <source>
        <dbReference type="ARBA" id="ARBA00023043"/>
    </source>
</evidence>
<accession>A0ABQ8FIV2</accession>
<keyword evidence="2" id="KW-0040">ANK repeat</keyword>
<dbReference type="InterPro" id="IPR013088">
    <property type="entry name" value="Znf_NHR/GATA"/>
</dbReference>
<feature type="compositionally biased region" description="Polar residues" evidence="3">
    <location>
        <begin position="474"/>
        <end position="484"/>
    </location>
</feature>
<evidence type="ECO:0000259" key="4">
    <source>
        <dbReference type="PROSITE" id="PS51299"/>
    </source>
</evidence>
<feature type="compositionally biased region" description="Low complexity" evidence="3">
    <location>
        <begin position="406"/>
        <end position="418"/>
    </location>
</feature>
<feature type="region of interest" description="Disordered" evidence="3">
    <location>
        <begin position="383"/>
        <end position="432"/>
    </location>
</feature>
<dbReference type="Gene3D" id="3.10.260.10">
    <property type="entry name" value="Transcription regulator HTH, APSES-type DNA-binding domain"/>
    <property type="match status" value="1"/>
</dbReference>
<keyword evidence="6" id="KW-1185">Reference proteome</keyword>
<comment type="caution">
    <text evidence="5">The sequence shown here is derived from an EMBL/GenBank/DDBJ whole genome shotgun (WGS) entry which is preliminary data.</text>
</comment>
<feature type="region of interest" description="Disordered" evidence="3">
    <location>
        <begin position="471"/>
        <end position="500"/>
    </location>
</feature>
<reference evidence="5 6" key="1">
    <citation type="submission" date="2021-02" db="EMBL/GenBank/DDBJ databases">
        <title>Variation within the Batrachochytrium salamandrivorans European outbreak.</title>
        <authorList>
            <person name="Kelly M."/>
            <person name="Pasmans F."/>
            <person name="Shea T.P."/>
            <person name="Munoz J.F."/>
            <person name="Carranza S."/>
            <person name="Cuomo C.A."/>
            <person name="Martel A."/>
        </authorList>
    </citation>
    <scope>NUCLEOTIDE SEQUENCE [LARGE SCALE GENOMIC DNA]</scope>
    <source>
        <strain evidence="5 6">AMFP18/2</strain>
    </source>
</reference>
<protein>
    <recommendedName>
        <fullName evidence="4">HTH APSES-type domain-containing protein</fullName>
    </recommendedName>
</protein>
<evidence type="ECO:0000313" key="6">
    <source>
        <dbReference type="Proteomes" id="UP001648503"/>
    </source>
</evidence>
<name>A0ABQ8FIV2_9FUNG</name>
<dbReference type="Gene3D" id="3.30.50.10">
    <property type="entry name" value="Erythroid Transcription Factor GATA-1, subunit A"/>
    <property type="match status" value="1"/>
</dbReference>
<dbReference type="InterPro" id="IPR051642">
    <property type="entry name" value="SWI6-like"/>
</dbReference>
<dbReference type="Pfam" id="PF00320">
    <property type="entry name" value="GATA"/>
    <property type="match status" value="1"/>
</dbReference>
<feature type="compositionally biased region" description="Polar residues" evidence="3">
    <location>
        <begin position="386"/>
        <end position="405"/>
    </location>
</feature>
<proteinExistence type="predicted"/>
<evidence type="ECO:0000313" key="5">
    <source>
        <dbReference type="EMBL" id="KAH6597532.1"/>
    </source>
</evidence>
<dbReference type="CDD" id="cd00202">
    <property type="entry name" value="ZnF_GATA"/>
    <property type="match status" value="1"/>
</dbReference>
<feature type="region of interest" description="Disordered" evidence="3">
    <location>
        <begin position="279"/>
        <end position="354"/>
    </location>
</feature>
<dbReference type="InterPro" id="IPR003163">
    <property type="entry name" value="Tscrpt_reg_HTH_APSES-type"/>
</dbReference>
<dbReference type="PANTHER" id="PTHR43828:SF3">
    <property type="entry name" value="CHROMO DOMAIN-CONTAINING PROTEIN"/>
    <property type="match status" value="1"/>
</dbReference>
<gene>
    <name evidence="5" type="ORF">BASA50_004449</name>
</gene>
<evidence type="ECO:0000256" key="3">
    <source>
        <dbReference type="SAM" id="MobiDB-lite"/>
    </source>
</evidence>
<dbReference type="PANTHER" id="PTHR43828">
    <property type="entry name" value="ASPARAGINASE"/>
    <property type="match status" value="1"/>
</dbReference>
<dbReference type="SUPFAM" id="SSF54616">
    <property type="entry name" value="DNA-binding domain of Mlu1-box binding protein MBP1"/>
    <property type="match status" value="1"/>
</dbReference>
<dbReference type="PROSITE" id="PS51299">
    <property type="entry name" value="HTH_APSES"/>
    <property type="match status" value="1"/>
</dbReference>
<evidence type="ECO:0000256" key="1">
    <source>
        <dbReference type="ARBA" id="ARBA00022737"/>
    </source>
</evidence>
<feature type="region of interest" description="Disordered" evidence="3">
    <location>
        <begin position="109"/>
        <end position="146"/>
    </location>
</feature>
<dbReference type="InterPro" id="IPR000679">
    <property type="entry name" value="Znf_GATA"/>
</dbReference>
<organism evidence="5 6">
    <name type="scientific">Batrachochytrium salamandrivorans</name>
    <dbReference type="NCBI Taxonomy" id="1357716"/>
    <lineage>
        <taxon>Eukaryota</taxon>
        <taxon>Fungi</taxon>
        <taxon>Fungi incertae sedis</taxon>
        <taxon>Chytridiomycota</taxon>
        <taxon>Chytridiomycota incertae sedis</taxon>
        <taxon>Chytridiomycetes</taxon>
        <taxon>Rhizophydiales</taxon>
        <taxon>Rhizophydiales incertae sedis</taxon>
        <taxon>Batrachochytrium</taxon>
    </lineage>
</organism>
<dbReference type="SMART" id="SM01252">
    <property type="entry name" value="KilA-N"/>
    <property type="match status" value="1"/>
</dbReference>
<dbReference type="InterPro" id="IPR036887">
    <property type="entry name" value="HTH_APSES_sf"/>
</dbReference>
<keyword evidence="1" id="KW-0677">Repeat</keyword>
<dbReference type="Proteomes" id="UP001648503">
    <property type="component" value="Unassembled WGS sequence"/>
</dbReference>
<dbReference type="EMBL" id="JAFCIX010000143">
    <property type="protein sequence ID" value="KAH6597532.1"/>
    <property type="molecule type" value="Genomic_DNA"/>
</dbReference>
<dbReference type="Pfam" id="PF04383">
    <property type="entry name" value="KilA-N"/>
    <property type="match status" value="1"/>
</dbReference>